<evidence type="ECO:0000313" key="2">
    <source>
        <dbReference type="Proteomes" id="UP000296049"/>
    </source>
</evidence>
<dbReference type="EMBL" id="KB744160">
    <property type="protein sequence ID" value="EOA95849.1"/>
    <property type="molecule type" value="Genomic_DNA"/>
</dbReference>
<keyword evidence="2" id="KW-1185">Reference proteome</keyword>
<organism evidence="1 2">
    <name type="scientific">Anas platyrhynchos</name>
    <name type="common">Mallard</name>
    <name type="synonym">Anas boschas</name>
    <dbReference type="NCBI Taxonomy" id="8839"/>
    <lineage>
        <taxon>Eukaryota</taxon>
        <taxon>Metazoa</taxon>
        <taxon>Chordata</taxon>
        <taxon>Craniata</taxon>
        <taxon>Vertebrata</taxon>
        <taxon>Euteleostomi</taxon>
        <taxon>Archelosauria</taxon>
        <taxon>Archosauria</taxon>
        <taxon>Dinosauria</taxon>
        <taxon>Saurischia</taxon>
        <taxon>Theropoda</taxon>
        <taxon>Coelurosauria</taxon>
        <taxon>Aves</taxon>
        <taxon>Neognathae</taxon>
        <taxon>Galloanserae</taxon>
        <taxon>Anseriformes</taxon>
        <taxon>Anatidae</taxon>
        <taxon>Anatinae</taxon>
        <taxon>Anas</taxon>
    </lineage>
</organism>
<evidence type="ECO:0000313" key="1">
    <source>
        <dbReference type="EMBL" id="EOA95849.1"/>
    </source>
</evidence>
<name>R0L393_ANAPL</name>
<protein>
    <submittedName>
        <fullName evidence="1">Uncharacterized protein</fullName>
    </submittedName>
</protein>
<accession>R0L393</accession>
<dbReference type="Proteomes" id="UP000296049">
    <property type="component" value="Unassembled WGS sequence"/>
</dbReference>
<dbReference type="AlphaFoldDB" id="R0L393"/>
<proteinExistence type="predicted"/>
<sequence>MIKAGAVEKWVLPLAAARGSGAAPENPNAPAVLLGTVLPRQRGDALPEEHLGYFCSTSVALWLCSWLISQDLQGGGRATGACPLPGSDTTLRSLLPQQLGLQLCECPHHLHGRFGPLVSAKPGASLCSECSERRALGRGGRAVSVPLSLPPRLRIPA</sequence>
<gene>
    <name evidence="1" type="ORF">Anapl_10238</name>
</gene>
<reference evidence="2" key="1">
    <citation type="journal article" date="2013" name="Nat. Genet.">
        <title>The duck genome and transcriptome provide insight into an avian influenza virus reservoir species.</title>
        <authorList>
            <person name="Huang Y."/>
            <person name="Li Y."/>
            <person name="Burt D.W."/>
            <person name="Chen H."/>
            <person name="Zhang Y."/>
            <person name="Qian W."/>
            <person name="Kim H."/>
            <person name="Gan S."/>
            <person name="Zhao Y."/>
            <person name="Li J."/>
            <person name="Yi K."/>
            <person name="Feng H."/>
            <person name="Zhu P."/>
            <person name="Li B."/>
            <person name="Liu Q."/>
            <person name="Fairley S."/>
            <person name="Magor K.E."/>
            <person name="Du Z."/>
            <person name="Hu X."/>
            <person name="Goodman L."/>
            <person name="Tafer H."/>
            <person name="Vignal A."/>
            <person name="Lee T."/>
            <person name="Kim K.W."/>
            <person name="Sheng Z."/>
            <person name="An Y."/>
            <person name="Searle S."/>
            <person name="Herrero J."/>
            <person name="Groenen M.A."/>
            <person name="Crooijmans R.P."/>
            <person name="Faraut T."/>
            <person name="Cai Q."/>
            <person name="Webster R.G."/>
            <person name="Aldridge J.R."/>
            <person name="Warren W.C."/>
            <person name="Bartschat S."/>
            <person name="Kehr S."/>
            <person name="Marz M."/>
            <person name="Stadler P.F."/>
            <person name="Smith J."/>
            <person name="Kraus R.H."/>
            <person name="Zhao Y."/>
            <person name="Ren L."/>
            <person name="Fei J."/>
            <person name="Morisson M."/>
            <person name="Kaiser P."/>
            <person name="Griffin D.K."/>
            <person name="Rao M."/>
            <person name="Pitel F."/>
            <person name="Wang J."/>
            <person name="Li N."/>
        </authorList>
    </citation>
    <scope>NUCLEOTIDE SEQUENCE [LARGE SCALE GENOMIC DNA]</scope>
</reference>